<gene>
    <name evidence="1" type="ORF">CHARACLAT_018897</name>
</gene>
<evidence type="ECO:0000313" key="1">
    <source>
        <dbReference type="EMBL" id="MED6271304.1"/>
    </source>
</evidence>
<dbReference type="EMBL" id="JAHUTJ010018075">
    <property type="protein sequence ID" value="MED6271304.1"/>
    <property type="molecule type" value="Genomic_DNA"/>
</dbReference>
<dbReference type="Proteomes" id="UP001352852">
    <property type="component" value="Unassembled WGS sequence"/>
</dbReference>
<protein>
    <submittedName>
        <fullName evidence="1">Uncharacterized protein</fullName>
    </submittedName>
</protein>
<comment type="caution">
    <text evidence="1">The sequence shown here is derived from an EMBL/GenBank/DDBJ whole genome shotgun (WGS) entry which is preliminary data.</text>
</comment>
<accession>A0ABU7DAT1</accession>
<reference evidence="1 2" key="1">
    <citation type="submission" date="2021-06" db="EMBL/GenBank/DDBJ databases">
        <authorList>
            <person name="Palmer J.M."/>
        </authorList>
    </citation>
    <scope>NUCLEOTIDE SEQUENCE [LARGE SCALE GENOMIC DNA]</scope>
    <source>
        <strain evidence="1 2">CL_MEX2019</strain>
        <tissue evidence="1">Muscle</tissue>
    </source>
</reference>
<name>A0ABU7DAT1_9TELE</name>
<evidence type="ECO:0000313" key="2">
    <source>
        <dbReference type="Proteomes" id="UP001352852"/>
    </source>
</evidence>
<proteinExistence type="predicted"/>
<organism evidence="1 2">
    <name type="scientific">Characodon lateralis</name>
    <dbReference type="NCBI Taxonomy" id="208331"/>
    <lineage>
        <taxon>Eukaryota</taxon>
        <taxon>Metazoa</taxon>
        <taxon>Chordata</taxon>
        <taxon>Craniata</taxon>
        <taxon>Vertebrata</taxon>
        <taxon>Euteleostomi</taxon>
        <taxon>Actinopterygii</taxon>
        <taxon>Neopterygii</taxon>
        <taxon>Teleostei</taxon>
        <taxon>Neoteleostei</taxon>
        <taxon>Acanthomorphata</taxon>
        <taxon>Ovalentaria</taxon>
        <taxon>Atherinomorphae</taxon>
        <taxon>Cyprinodontiformes</taxon>
        <taxon>Goodeidae</taxon>
        <taxon>Characodon</taxon>
    </lineage>
</organism>
<keyword evidence="2" id="KW-1185">Reference proteome</keyword>
<sequence length="113" mass="13077">MRLCNDGCSSAFFTFQKSFGQFFDFSEFDPVKCRMLFLFKGDRDRSEKYGTVPVKSGHVITLIRTQIKSALIYICPMQKSIDRTPVSINLPFFTHSLSYKIVFFITKKVNVHS</sequence>